<sequence>MLRHRIPPCVVLATSLQLPISLKEKVVPTSKAQEEREMQKDARSFGSWLSSTFGQLQRAEEAACDFTSPHLGITQSREKLGRRVMAAWSY</sequence>
<dbReference type="Proteomes" id="UP001152798">
    <property type="component" value="Chromosome 2"/>
</dbReference>
<evidence type="ECO:0000313" key="1">
    <source>
        <dbReference type="EMBL" id="CAH1394325.1"/>
    </source>
</evidence>
<name>A0A9P0EBH2_NEZVI</name>
<dbReference type="EMBL" id="OV725078">
    <property type="protein sequence ID" value="CAH1394325.1"/>
    <property type="molecule type" value="Genomic_DNA"/>
</dbReference>
<gene>
    <name evidence="1" type="ORF">NEZAVI_LOCUS4847</name>
</gene>
<accession>A0A9P0EBH2</accession>
<keyword evidence="2" id="KW-1185">Reference proteome</keyword>
<proteinExistence type="predicted"/>
<reference evidence="1" key="1">
    <citation type="submission" date="2022-01" db="EMBL/GenBank/DDBJ databases">
        <authorList>
            <person name="King R."/>
        </authorList>
    </citation>
    <scope>NUCLEOTIDE SEQUENCE</scope>
</reference>
<organism evidence="1 2">
    <name type="scientific">Nezara viridula</name>
    <name type="common">Southern green stink bug</name>
    <name type="synonym">Cimex viridulus</name>
    <dbReference type="NCBI Taxonomy" id="85310"/>
    <lineage>
        <taxon>Eukaryota</taxon>
        <taxon>Metazoa</taxon>
        <taxon>Ecdysozoa</taxon>
        <taxon>Arthropoda</taxon>
        <taxon>Hexapoda</taxon>
        <taxon>Insecta</taxon>
        <taxon>Pterygota</taxon>
        <taxon>Neoptera</taxon>
        <taxon>Paraneoptera</taxon>
        <taxon>Hemiptera</taxon>
        <taxon>Heteroptera</taxon>
        <taxon>Panheteroptera</taxon>
        <taxon>Pentatomomorpha</taxon>
        <taxon>Pentatomoidea</taxon>
        <taxon>Pentatomidae</taxon>
        <taxon>Pentatominae</taxon>
        <taxon>Nezara</taxon>
    </lineage>
</organism>
<protein>
    <submittedName>
        <fullName evidence="1">Uncharacterized protein</fullName>
    </submittedName>
</protein>
<dbReference type="AlphaFoldDB" id="A0A9P0EBH2"/>
<evidence type="ECO:0000313" key="2">
    <source>
        <dbReference type="Proteomes" id="UP001152798"/>
    </source>
</evidence>